<evidence type="ECO:0000313" key="3">
    <source>
        <dbReference type="EMBL" id="MFD1872169.1"/>
    </source>
</evidence>
<name>A0ABW4QS35_9BACT</name>
<dbReference type="SUPFAM" id="SSF53187">
    <property type="entry name" value="Zn-dependent exopeptidases"/>
    <property type="match status" value="1"/>
</dbReference>
<reference evidence="4" key="1">
    <citation type="journal article" date="2019" name="Int. J. Syst. Evol. Microbiol.">
        <title>The Global Catalogue of Microorganisms (GCM) 10K type strain sequencing project: providing services to taxonomists for standard genome sequencing and annotation.</title>
        <authorList>
            <consortium name="The Broad Institute Genomics Platform"/>
            <consortium name="The Broad Institute Genome Sequencing Center for Infectious Disease"/>
            <person name="Wu L."/>
            <person name="Ma J."/>
        </authorList>
    </citation>
    <scope>NUCLEOTIDE SEQUENCE [LARGE SCALE GENOMIC DNA]</scope>
    <source>
        <strain evidence="4">CGMCC 1.15795</strain>
    </source>
</reference>
<organism evidence="3 4">
    <name type="scientific">Hymenobacter bucti</name>
    <dbReference type="NCBI Taxonomy" id="1844114"/>
    <lineage>
        <taxon>Bacteria</taxon>
        <taxon>Pseudomonadati</taxon>
        <taxon>Bacteroidota</taxon>
        <taxon>Cytophagia</taxon>
        <taxon>Cytophagales</taxon>
        <taxon>Hymenobacteraceae</taxon>
        <taxon>Hymenobacter</taxon>
    </lineage>
</organism>
<evidence type="ECO:0000259" key="2">
    <source>
        <dbReference type="Pfam" id="PF04389"/>
    </source>
</evidence>
<dbReference type="RefSeq" id="WP_382312551.1">
    <property type="nucleotide sequence ID" value="NZ_JBHUFD010000002.1"/>
</dbReference>
<dbReference type="InterPro" id="IPR045175">
    <property type="entry name" value="M28_fam"/>
</dbReference>
<feature type="domain" description="Peptidase M28" evidence="2">
    <location>
        <begin position="334"/>
        <end position="544"/>
    </location>
</feature>
<evidence type="ECO:0000256" key="1">
    <source>
        <dbReference type="SAM" id="SignalP"/>
    </source>
</evidence>
<feature type="signal peptide" evidence="1">
    <location>
        <begin position="1"/>
        <end position="19"/>
    </location>
</feature>
<accession>A0ABW4QS35</accession>
<feature type="chain" id="PRO_5045811835" evidence="1">
    <location>
        <begin position="20"/>
        <end position="651"/>
    </location>
</feature>
<protein>
    <submittedName>
        <fullName evidence="3">M28 family peptidase</fullName>
    </submittedName>
</protein>
<evidence type="ECO:0000313" key="4">
    <source>
        <dbReference type="Proteomes" id="UP001597197"/>
    </source>
</evidence>
<gene>
    <name evidence="3" type="ORF">ACFSDX_07010</name>
</gene>
<dbReference type="PANTHER" id="PTHR12147:SF26">
    <property type="entry name" value="PEPTIDASE M28 DOMAIN-CONTAINING PROTEIN"/>
    <property type="match status" value="1"/>
</dbReference>
<comment type="caution">
    <text evidence="3">The sequence shown here is derived from an EMBL/GenBank/DDBJ whole genome shotgun (WGS) entry which is preliminary data.</text>
</comment>
<dbReference type="InterPro" id="IPR007484">
    <property type="entry name" value="Peptidase_M28"/>
</dbReference>
<keyword evidence="1" id="KW-0732">Signal</keyword>
<dbReference type="EMBL" id="JBHUFD010000002">
    <property type="protein sequence ID" value="MFD1872169.1"/>
    <property type="molecule type" value="Genomic_DNA"/>
</dbReference>
<dbReference type="PANTHER" id="PTHR12147">
    <property type="entry name" value="METALLOPEPTIDASE M28 FAMILY MEMBER"/>
    <property type="match status" value="1"/>
</dbReference>
<sequence>MSKPLLLATALLLAGAAVAQPTVPGAPAGAKVKTKIKRGQTNAATGTATTTAATDWSVPYAASITPDGLRADLSVLASDEYEGRATGQKGQKMAADYLVKAFASYGLAGPVPGSDSPYLQHFDLNRADPAASIKIGEQTFVVNKDYYLLLRDAAALAAPMQPAFVGYGISTASYADFTAATPSLKGKDLVMLLGEPLTKAGQPLLGKAGQASPYGGPGFTEMEARSPAIFATKPRSTIRIAPSAAAFARVPQEYQHLLDHHEHIAFPDEPAPASSGPNVFIVSPEMGAALLGTTPAGLATYRQAVAKAGRPIASPFRPVAMQAVAKKELFTTENVLGYLEGSDKKEEVVVVSAHYDHVGVQNGVVFNGADDDGSGTVSVLAMARAFAQAKKDGHGPRRSILFLANVGEEIGLLGSKYYTDHPVFPLANTVTDLNIDMVGRVDSLHQGRGDYLYLVGDDRLSTELHTLSEATNQQYNPVALDYKYNAPDDPQHLYVRSDHYNFAKRGVPVIFYTSGLHPDYHQPTDDVALIDFPAMARRDQLIFHTAWAVANRDQRILVDEKYRATGFVPAAADLDRYAGTYASAQIPLQITFAKEGNTLKAQATGQPAFPLEPVSQGVFKFDQAGIQVEFDPAKPTFTLKQSGGTFVFTKG</sequence>
<dbReference type="Proteomes" id="UP001597197">
    <property type="component" value="Unassembled WGS sequence"/>
</dbReference>
<dbReference type="Pfam" id="PF04389">
    <property type="entry name" value="Peptidase_M28"/>
    <property type="match status" value="1"/>
</dbReference>
<proteinExistence type="predicted"/>
<dbReference type="Gene3D" id="3.40.630.10">
    <property type="entry name" value="Zn peptidases"/>
    <property type="match status" value="1"/>
</dbReference>
<keyword evidence="4" id="KW-1185">Reference proteome</keyword>